<dbReference type="RefSeq" id="WP_158706885.1">
    <property type="nucleotide sequence ID" value="NZ_CP027845.1"/>
</dbReference>
<sequence>MTLYNYKGITYTTNSIYQGIVCTAESVYKGFIHLVEGAEKIMENLFFSKVEKLEEYENINKIFCDEVSEITGSSFEIDDNL</sequence>
<keyword evidence="2" id="KW-1185">Reference proteome</keyword>
<proteinExistence type="predicted"/>
<evidence type="ECO:0000313" key="1">
    <source>
        <dbReference type="EMBL" id="AVP88021.1"/>
    </source>
</evidence>
<reference evidence="1 2" key="1">
    <citation type="submission" date="2018-03" db="EMBL/GenBank/DDBJ databases">
        <title>A gene transfer event suggests a long-term partnership between eustigmatophyte algae and a novel lineage of endosymbiotic bacteria.</title>
        <authorList>
            <person name="Yurchenko T."/>
            <person name="Sevcikova T."/>
            <person name="Pribyl P."/>
            <person name="El Karkouri K."/>
            <person name="Klimes V."/>
            <person name="Amaral R."/>
            <person name="Zbrankova V."/>
            <person name="Kim E."/>
            <person name="Raoult D."/>
            <person name="Santos L.M.A."/>
            <person name="Elias M."/>
        </authorList>
    </citation>
    <scope>NUCLEOTIDE SEQUENCE [LARGE SCALE GENOMIC DNA]</scope>
    <source>
        <strain evidence="1">CCALA 838</strain>
    </source>
</reference>
<gene>
    <name evidence="1" type="ORF">phytr_10950</name>
</gene>
<accession>A0A2P1P9S4</accession>
<dbReference type="AlphaFoldDB" id="A0A2P1P9S4"/>
<dbReference type="KEGG" id="ptc:phytr_10950"/>
<evidence type="ECO:0000313" key="2">
    <source>
        <dbReference type="Proteomes" id="UP000241762"/>
    </source>
</evidence>
<dbReference type="Proteomes" id="UP000241762">
    <property type="component" value="Chromosome"/>
</dbReference>
<name>A0A2P1P9S4_9RICK</name>
<dbReference type="EMBL" id="CP027845">
    <property type="protein sequence ID" value="AVP88021.1"/>
    <property type="molecule type" value="Genomic_DNA"/>
</dbReference>
<organism evidence="1 2">
    <name type="scientific">Candidatus Phycorickettsia trachydisci</name>
    <dbReference type="NCBI Taxonomy" id="2115978"/>
    <lineage>
        <taxon>Bacteria</taxon>
        <taxon>Pseudomonadati</taxon>
        <taxon>Pseudomonadota</taxon>
        <taxon>Alphaproteobacteria</taxon>
        <taxon>Rickettsiales</taxon>
        <taxon>Rickettsiaceae</taxon>
        <taxon>Candidatus Phycorickettsia</taxon>
    </lineage>
</organism>
<protein>
    <submittedName>
        <fullName evidence="1">Uncharacterized protein</fullName>
    </submittedName>
</protein>